<evidence type="ECO:0000313" key="1">
    <source>
        <dbReference type="EMBL" id="MBD1549297.1"/>
    </source>
</evidence>
<sequence length="417" mass="47510">MTAEVAIINRSGIALAADSAVTIGRDRVWKNSNKLFHLAPANDVGVMFFGSGDYCGLPWEVVLKEFRKKIGKTTFPLVTDYVDNFLIFLDDLVVPDTPLKDLNRLFLFLNAINECKKAMTEKGTLKRRAQLVAKIEELSEEAENIPILFDGYTRDQFRKKHSKDIKQFMEEELEMHVTKGMHSHMITLCFERARRAFKSPTETGVVFAGYGDKELLPVVVQLCVDGELDEKVRAWQVQEENMNTGETSSAILPFAQADIATLFVEGTLPQNIRFTEKTLLGALDKKTDDLVDDYVPDAEKVVERARQKRANRAMVKEFTKNFKEFRNSEFIDNLMRVVNSLPKEEMAAMAEALVEITSLRRKMDSKLETVAGPVDVAIVSKSDGFVWIKRKHYFDIALNRDFVERRSEKYQGEIDNA</sequence>
<evidence type="ECO:0000313" key="2">
    <source>
        <dbReference type="Proteomes" id="UP000598467"/>
    </source>
</evidence>
<dbReference type="RefSeq" id="WP_190293986.1">
    <property type="nucleotide sequence ID" value="NZ_JABFCZ010000034.1"/>
</dbReference>
<dbReference type="EMBL" id="JABFCZ010000034">
    <property type="protein sequence ID" value="MBD1549297.1"/>
    <property type="molecule type" value="Genomic_DNA"/>
</dbReference>
<dbReference type="Proteomes" id="UP000598467">
    <property type="component" value="Unassembled WGS sequence"/>
</dbReference>
<accession>A0A926NXP1</accession>
<comment type="caution">
    <text evidence="1">The sequence shown here is derived from an EMBL/GenBank/DDBJ whole genome shotgun (WGS) entry which is preliminary data.</text>
</comment>
<gene>
    <name evidence="1" type="ORF">HK439_23805</name>
</gene>
<organism evidence="1 2">
    <name type="scientific">Roseibium aggregatum</name>
    <dbReference type="NCBI Taxonomy" id="187304"/>
    <lineage>
        <taxon>Bacteria</taxon>
        <taxon>Pseudomonadati</taxon>
        <taxon>Pseudomonadota</taxon>
        <taxon>Alphaproteobacteria</taxon>
        <taxon>Hyphomicrobiales</taxon>
        <taxon>Stappiaceae</taxon>
        <taxon>Roseibium</taxon>
    </lineage>
</organism>
<dbReference type="AlphaFoldDB" id="A0A926NXP1"/>
<name>A0A926NXP1_9HYPH</name>
<reference evidence="1" key="1">
    <citation type="submission" date="2020-05" db="EMBL/GenBank/DDBJ databases">
        <title>Identification of trans-AT polyketide cluster in two marine bacteria, producers of a novel glutaramide-containing polyketide sesbanimide D and analogs.</title>
        <authorList>
            <person name="Kacar D."/>
            <person name="Rodriguez P."/>
            <person name="Canedo L."/>
            <person name="Gonzalez E."/>
            <person name="Galan B."/>
            <person name="De La Calle F."/>
            <person name="Garcia J.L."/>
        </authorList>
    </citation>
    <scope>NUCLEOTIDE SEQUENCE</scope>
    <source>
        <strain evidence="1">PHM038</strain>
    </source>
</reference>
<protein>
    <submittedName>
        <fullName evidence="1">Uncharacterized protein</fullName>
    </submittedName>
</protein>
<proteinExistence type="predicted"/>